<dbReference type="GO" id="GO:0006508">
    <property type="term" value="P:proteolysis"/>
    <property type="evidence" value="ECO:0007669"/>
    <property type="project" value="UniProtKB-KW"/>
</dbReference>
<proteinExistence type="predicted"/>
<keyword evidence="2" id="KW-0378">Hydrolase</keyword>
<organism evidence="2 3">
    <name type="scientific">Scopulibacillus daqui</name>
    <dbReference type="NCBI Taxonomy" id="1469162"/>
    <lineage>
        <taxon>Bacteria</taxon>
        <taxon>Bacillati</taxon>
        <taxon>Bacillota</taxon>
        <taxon>Bacilli</taxon>
        <taxon>Bacillales</taxon>
        <taxon>Sporolactobacillaceae</taxon>
        <taxon>Scopulibacillus</taxon>
    </lineage>
</organism>
<keyword evidence="1" id="KW-0472">Membrane</keyword>
<keyword evidence="1" id="KW-0812">Transmembrane</keyword>
<accession>A0ABS2PYY7</accession>
<dbReference type="InterPro" id="IPR007395">
    <property type="entry name" value="Zn_peptidase_2"/>
</dbReference>
<evidence type="ECO:0000313" key="2">
    <source>
        <dbReference type="EMBL" id="MBM7645273.1"/>
    </source>
</evidence>
<name>A0ABS2PYY7_9BACL</name>
<feature type="transmembrane region" description="Helical" evidence="1">
    <location>
        <begin position="146"/>
        <end position="166"/>
    </location>
</feature>
<feature type="transmembrane region" description="Helical" evidence="1">
    <location>
        <begin position="6"/>
        <end position="22"/>
    </location>
</feature>
<keyword evidence="2" id="KW-0645">Protease</keyword>
<gene>
    <name evidence="2" type="ORF">JOD45_001484</name>
</gene>
<reference evidence="2 3" key="1">
    <citation type="submission" date="2021-01" db="EMBL/GenBank/DDBJ databases">
        <title>Genomic Encyclopedia of Type Strains, Phase IV (KMG-IV): sequencing the most valuable type-strain genomes for metagenomic binning, comparative biology and taxonomic classification.</title>
        <authorList>
            <person name="Goeker M."/>
        </authorList>
    </citation>
    <scope>NUCLEOTIDE SEQUENCE [LARGE SCALE GENOMIC DNA]</scope>
    <source>
        <strain evidence="2 3">DSM 28236</strain>
    </source>
</reference>
<dbReference type="EMBL" id="JAFBER010000007">
    <property type="protein sequence ID" value="MBM7645273.1"/>
    <property type="molecule type" value="Genomic_DNA"/>
</dbReference>
<feature type="transmembrane region" description="Helical" evidence="1">
    <location>
        <begin position="118"/>
        <end position="140"/>
    </location>
</feature>
<sequence>MGIGAYIIYFIIIMIIPIWAQAKVRNAYSKYSQVENSTGMTGAQVARRILDHNGLYDVQIEEVPGTLSDHYDPSDKVVRLSTDIYHGNTIAGTAVAAHEVGHAIQDDKDYAPLRMRHALVPLANIGSSLSWLFILAGMLLHLAGAALIGVIFFGMAVLFQIVTLPVEFNASSRALNQIVDLGIVQSDEKRHARKVLTAAALTYVAAALVAVLELLRFILMFIGLNNNEND</sequence>
<dbReference type="PANTHER" id="PTHR36434">
    <property type="entry name" value="MEMBRANE PROTEASE YUGP-RELATED"/>
    <property type="match status" value="1"/>
</dbReference>
<dbReference type="RefSeq" id="WP_205003198.1">
    <property type="nucleotide sequence ID" value="NZ_JAFBER010000007.1"/>
</dbReference>
<keyword evidence="3" id="KW-1185">Reference proteome</keyword>
<dbReference type="Proteomes" id="UP000808914">
    <property type="component" value="Unassembled WGS sequence"/>
</dbReference>
<feature type="transmembrane region" description="Helical" evidence="1">
    <location>
        <begin position="195"/>
        <end position="224"/>
    </location>
</feature>
<evidence type="ECO:0000256" key="1">
    <source>
        <dbReference type="SAM" id="Phobius"/>
    </source>
</evidence>
<dbReference type="Pfam" id="PF04298">
    <property type="entry name" value="Zn_peptidase_2"/>
    <property type="match status" value="1"/>
</dbReference>
<dbReference type="PANTHER" id="PTHR36434:SF1">
    <property type="entry name" value="MEMBRANE PROTEASE YUGP-RELATED"/>
    <property type="match status" value="1"/>
</dbReference>
<keyword evidence="1" id="KW-1133">Transmembrane helix</keyword>
<dbReference type="GO" id="GO:0008233">
    <property type="term" value="F:peptidase activity"/>
    <property type="evidence" value="ECO:0007669"/>
    <property type="project" value="UniProtKB-KW"/>
</dbReference>
<evidence type="ECO:0000313" key="3">
    <source>
        <dbReference type="Proteomes" id="UP000808914"/>
    </source>
</evidence>
<comment type="caution">
    <text evidence="2">The sequence shown here is derived from an EMBL/GenBank/DDBJ whole genome shotgun (WGS) entry which is preliminary data.</text>
</comment>
<protein>
    <submittedName>
        <fullName evidence="2">Zn-dependent membrane protease YugP</fullName>
    </submittedName>
</protein>